<proteinExistence type="predicted"/>
<evidence type="ECO:0000256" key="1">
    <source>
        <dbReference type="ARBA" id="ARBA00023002"/>
    </source>
</evidence>
<keyword evidence="1" id="KW-0560">Oxidoreductase</keyword>
<protein>
    <submittedName>
        <fullName evidence="4">FAD-binding oxidoreductase</fullName>
    </submittedName>
</protein>
<dbReference type="PROSITE" id="PS51257">
    <property type="entry name" value="PROKAR_LIPOPROTEIN"/>
    <property type="match status" value="1"/>
</dbReference>
<reference evidence="4" key="1">
    <citation type="submission" date="2020-03" db="EMBL/GenBank/DDBJ databases">
        <authorList>
            <person name="Guo F."/>
        </authorList>
    </citation>
    <scope>NUCLEOTIDE SEQUENCE</scope>
    <source>
        <strain evidence="4">JCM 30134</strain>
    </source>
</reference>
<name>A0A9E5MQH2_9GAMM</name>
<evidence type="ECO:0000313" key="5">
    <source>
        <dbReference type="Proteomes" id="UP000787472"/>
    </source>
</evidence>
<evidence type="ECO:0000313" key="4">
    <source>
        <dbReference type="EMBL" id="NHO68555.1"/>
    </source>
</evidence>
<dbReference type="Pfam" id="PF01266">
    <property type="entry name" value="DAO"/>
    <property type="match status" value="1"/>
</dbReference>
<comment type="caution">
    <text evidence="4">The sequence shown here is derived from an EMBL/GenBank/DDBJ whole genome shotgun (WGS) entry which is preliminary data.</text>
</comment>
<evidence type="ECO:0000256" key="2">
    <source>
        <dbReference type="SAM" id="Phobius"/>
    </source>
</evidence>
<dbReference type="GO" id="GO:0005737">
    <property type="term" value="C:cytoplasm"/>
    <property type="evidence" value="ECO:0007669"/>
    <property type="project" value="TreeGrafter"/>
</dbReference>
<dbReference type="InterPro" id="IPR006076">
    <property type="entry name" value="FAD-dep_OxRdtase"/>
</dbReference>
<accession>A0A9E5MQH2</accession>
<keyword evidence="2" id="KW-0472">Membrane</keyword>
<dbReference type="PANTHER" id="PTHR13847">
    <property type="entry name" value="SARCOSINE DEHYDROGENASE-RELATED"/>
    <property type="match status" value="1"/>
</dbReference>
<gene>
    <name evidence="4" type="ORF">G8770_23630</name>
</gene>
<dbReference type="AlphaFoldDB" id="A0A9E5MQH2"/>
<keyword evidence="2" id="KW-0812">Transmembrane</keyword>
<dbReference type="InterPro" id="IPR036188">
    <property type="entry name" value="FAD/NAD-bd_sf"/>
</dbReference>
<keyword evidence="5" id="KW-1185">Reference proteome</keyword>
<evidence type="ECO:0000259" key="3">
    <source>
        <dbReference type="Pfam" id="PF01266"/>
    </source>
</evidence>
<dbReference type="Gene3D" id="3.50.50.60">
    <property type="entry name" value="FAD/NAD(P)-binding domain"/>
    <property type="match status" value="1"/>
</dbReference>
<feature type="domain" description="FAD dependent oxidoreductase" evidence="3">
    <location>
        <begin position="5"/>
        <end position="368"/>
    </location>
</feature>
<dbReference type="Proteomes" id="UP000787472">
    <property type="component" value="Unassembled WGS sequence"/>
</dbReference>
<organism evidence="4 5">
    <name type="scientific">Pseudomaricurvus hydrocarbonicus</name>
    <dbReference type="NCBI Taxonomy" id="1470433"/>
    <lineage>
        <taxon>Bacteria</taxon>
        <taxon>Pseudomonadati</taxon>
        <taxon>Pseudomonadota</taxon>
        <taxon>Gammaproteobacteria</taxon>
        <taxon>Cellvibrionales</taxon>
        <taxon>Cellvibrionaceae</taxon>
        <taxon>Pseudomaricurvus</taxon>
    </lineage>
</organism>
<sequence length="396" mass="42834">MPRYDVVIVGAGVIGCACAYYLARAGVRVAVLDRNQVNSGASGRNAGSLHFQLEYRLIQNQDLLDRQLPFLLPLTLAGIEQWRSLPEELGVDIGLKMTGGLMVAETPKQIALLRKKSEIETRCGLNVEWLSGDEARQLQPGLSQSVQAALFCPDEGHCNPRLLTPAYARQAEAAGAKFLEPCEVVDLARTGGKWLVRCRLVNGGAEETIQAESVVNASGAWASELALKANLHLPLFPVALMMSVTEAAPKVLKYLVQHVGRKLSLKQVSDGNILVGGGWSAKLQTSAKQGAGKPEIRLDNLQKNLAAACDVLPAVRDLNLIRTWTGITGITLDHLPVIGQFAEAPGFYVAAGGSGFTYGPTYAKLLSEYILTNRQPELLKPYSPDRFSDLNMFMGQ</sequence>
<dbReference type="SUPFAM" id="SSF51905">
    <property type="entry name" value="FAD/NAD(P)-binding domain"/>
    <property type="match status" value="1"/>
</dbReference>
<keyword evidence="2" id="KW-1133">Transmembrane helix</keyword>
<dbReference type="GO" id="GO:0016491">
    <property type="term" value="F:oxidoreductase activity"/>
    <property type="evidence" value="ECO:0007669"/>
    <property type="project" value="UniProtKB-KW"/>
</dbReference>
<dbReference type="Gene3D" id="3.30.9.10">
    <property type="entry name" value="D-Amino Acid Oxidase, subunit A, domain 2"/>
    <property type="match status" value="1"/>
</dbReference>
<dbReference type="EMBL" id="JAAONZ010000039">
    <property type="protein sequence ID" value="NHO68555.1"/>
    <property type="molecule type" value="Genomic_DNA"/>
</dbReference>
<dbReference type="RefSeq" id="WP_167192519.1">
    <property type="nucleotide sequence ID" value="NZ_JAAONZ010000039.1"/>
</dbReference>
<feature type="transmembrane region" description="Helical" evidence="2">
    <location>
        <begin position="6"/>
        <end position="23"/>
    </location>
</feature>